<dbReference type="PATRIC" id="fig|1441730.3.peg.1868"/>
<organism evidence="1 2">
    <name type="scientific">Rhodococcus pyridinivorans KG-16</name>
    <dbReference type="NCBI Taxonomy" id="1441730"/>
    <lineage>
        <taxon>Bacteria</taxon>
        <taxon>Bacillati</taxon>
        <taxon>Actinomycetota</taxon>
        <taxon>Actinomycetes</taxon>
        <taxon>Mycobacteriales</taxon>
        <taxon>Nocardiaceae</taxon>
        <taxon>Rhodococcus</taxon>
    </lineage>
</organism>
<dbReference type="RefSeq" id="WP_060651521.1">
    <property type="nucleotide sequence ID" value="NZ_AZXY01000003.1"/>
</dbReference>
<accession>A0A0V9UN61</accession>
<sequence length="80" mass="9341">MRNEKTISDVVNYLESELELGFKAYRDAEDNNSELNMRVVSGRVGGYLRVLRYIDQEKFDGWYPKWHQALGLADGEELEI</sequence>
<reference evidence="1 2" key="2">
    <citation type="journal article" date="2016" name="Genome Announc.">
        <title>Draft Genome Sequence of a Versatile Hydrocarbon-Degrading Bacterium, Rhodococcus pyridinivorans Strain KG-16, Collected from Oil Fields in India.</title>
        <authorList>
            <person name="Aggarwal R.K."/>
            <person name="Dawar C."/>
            <person name="Phanindranath R."/>
            <person name="Mutnuri L."/>
            <person name="Dayal A.M."/>
        </authorList>
    </citation>
    <scope>NUCLEOTIDE SEQUENCE [LARGE SCALE GENOMIC DNA]</scope>
    <source>
        <strain evidence="1 2">KG-16</strain>
    </source>
</reference>
<proteinExistence type="predicted"/>
<protein>
    <submittedName>
        <fullName evidence="1">Uncharacterized protein</fullName>
    </submittedName>
</protein>
<reference evidence="2" key="1">
    <citation type="submission" date="2015-01" db="EMBL/GenBank/DDBJ databases">
        <title>Draft genome sequence of Rhodococcus pyridinivorans strain KG-16, a hydrocarbon-degrading bacterium.</title>
        <authorList>
            <person name="Aggarwal R.K."/>
            <person name="Dawar C."/>
        </authorList>
    </citation>
    <scope>NUCLEOTIDE SEQUENCE [LARGE SCALE GENOMIC DNA]</scope>
    <source>
        <strain evidence="2">KG-16</strain>
    </source>
</reference>
<dbReference type="Proteomes" id="UP000053060">
    <property type="component" value="Unassembled WGS sequence"/>
</dbReference>
<evidence type="ECO:0000313" key="1">
    <source>
        <dbReference type="EMBL" id="KSZ59436.1"/>
    </source>
</evidence>
<dbReference type="EMBL" id="AZXY01000003">
    <property type="protein sequence ID" value="KSZ59436.1"/>
    <property type="molecule type" value="Genomic_DNA"/>
</dbReference>
<dbReference type="AlphaFoldDB" id="A0A0V9UN61"/>
<gene>
    <name evidence="1" type="ORF">Z045_08990</name>
</gene>
<comment type="caution">
    <text evidence="1">The sequence shown here is derived from an EMBL/GenBank/DDBJ whole genome shotgun (WGS) entry which is preliminary data.</text>
</comment>
<evidence type="ECO:0000313" key="2">
    <source>
        <dbReference type="Proteomes" id="UP000053060"/>
    </source>
</evidence>
<name>A0A0V9UN61_9NOCA</name>